<organism evidence="1 2">
    <name type="scientific">Novipirellula artificiosorum</name>
    <dbReference type="NCBI Taxonomy" id="2528016"/>
    <lineage>
        <taxon>Bacteria</taxon>
        <taxon>Pseudomonadati</taxon>
        <taxon>Planctomycetota</taxon>
        <taxon>Planctomycetia</taxon>
        <taxon>Pirellulales</taxon>
        <taxon>Pirellulaceae</taxon>
        <taxon>Novipirellula</taxon>
    </lineage>
</organism>
<name>A0A5C6DVH8_9BACT</name>
<reference evidence="1 2" key="1">
    <citation type="submission" date="2019-02" db="EMBL/GenBank/DDBJ databases">
        <title>Deep-cultivation of Planctomycetes and their phenomic and genomic characterization uncovers novel biology.</title>
        <authorList>
            <person name="Wiegand S."/>
            <person name="Jogler M."/>
            <person name="Boedeker C."/>
            <person name="Pinto D."/>
            <person name="Vollmers J."/>
            <person name="Rivas-Marin E."/>
            <person name="Kohn T."/>
            <person name="Peeters S.H."/>
            <person name="Heuer A."/>
            <person name="Rast P."/>
            <person name="Oberbeckmann S."/>
            <person name="Bunk B."/>
            <person name="Jeske O."/>
            <person name="Meyerdierks A."/>
            <person name="Storesund J.E."/>
            <person name="Kallscheuer N."/>
            <person name="Luecker S."/>
            <person name="Lage O.M."/>
            <person name="Pohl T."/>
            <person name="Merkel B.J."/>
            <person name="Hornburger P."/>
            <person name="Mueller R.-W."/>
            <person name="Bruemmer F."/>
            <person name="Labrenz M."/>
            <person name="Spormann A.M."/>
            <person name="Op Den Camp H."/>
            <person name="Overmann J."/>
            <person name="Amann R."/>
            <person name="Jetten M.S.M."/>
            <person name="Mascher T."/>
            <person name="Medema M.H."/>
            <person name="Devos D.P."/>
            <person name="Kaster A.-K."/>
            <person name="Ovreas L."/>
            <person name="Rohde M."/>
            <person name="Galperin M.Y."/>
            <person name="Jogler C."/>
        </authorList>
    </citation>
    <scope>NUCLEOTIDE SEQUENCE [LARGE SCALE GENOMIC DNA]</scope>
    <source>
        <strain evidence="1 2">Poly41</strain>
    </source>
</reference>
<gene>
    <name evidence="1" type="ORF">Poly41_14450</name>
</gene>
<dbReference type="AlphaFoldDB" id="A0A5C6DVH8"/>
<dbReference type="Proteomes" id="UP000319143">
    <property type="component" value="Unassembled WGS sequence"/>
</dbReference>
<keyword evidence="2" id="KW-1185">Reference proteome</keyword>
<sequence>MNCGMLATSMIERIPGGFGDASHPRRLAAFAVAPPYDNSSADNFLPQAPITCWINSSA</sequence>
<proteinExistence type="predicted"/>
<protein>
    <submittedName>
        <fullName evidence="1">Uncharacterized protein</fullName>
    </submittedName>
</protein>
<dbReference type="EMBL" id="SJPV01000002">
    <property type="protein sequence ID" value="TWU40612.1"/>
    <property type="molecule type" value="Genomic_DNA"/>
</dbReference>
<accession>A0A5C6DVH8</accession>
<evidence type="ECO:0000313" key="2">
    <source>
        <dbReference type="Proteomes" id="UP000319143"/>
    </source>
</evidence>
<evidence type="ECO:0000313" key="1">
    <source>
        <dbReference type="EMBL" id="TWU40612.1"/>
    </source>
</evidence>
<comment type="caution">
    <text evidence="1">The sequence shown here is derived from an EMBL/GenBank/DDBJ whole genome shotgun (WGS) entry which is preliminary data.</text>
</comment>